<protein>
    <submittedName>
        <fullName evidence="1">Uncharacterized protein</fullName>
    </submittedName>
</protein>
<sequence>MLWEPVGMADPPMLYLRSFEGILNGAVASPTVSPTRVYTNRGRGRRNRRVLRFPTRLEEDTEAQKFMKKKRLQTLITSFYPSTASTFYIPSTVHPSLSPFQPSTYLILFLSTSFCILIRAPLDLLDLYHQHTALSSPEKLINDEMKYLDKEDREETRRKLVAMAFVIVGEKQ</sequence>
<dbReference type="Proteomes" id="UP001177003">
    <property type="component" value="Chromosome 5"/>
</dbReference>
<proteinExistence type="predicted"/>
<gene>
    <name evidence="1" type="ORF">LSALG_LOCUS27454</name>
</gene>
<evidence type="ECO:0000313" key="1">
    <source>
        <dbReference type="EMBL" id="CAI9288133.1"/>
    </source>
</evidence>
<organism evidence="1 2">
    <name type="scientific">Lactuca saligna</name>
    <name type="common">Willowleaf lettuce</name>
    <dbReference type="NCBI Taxonomy" id="75948"/>
    <lineage>
        <taxon>Eukaryota</taxon>
        <taxon>Viridiplantae</taxon>
        <taxon>Streptophyta</taxon>
        <taxon>Embryophyta</taxon>
        <taxon>Tracheophyta</taxon>
        <taxon>Spermatophyta</taxon>
        <taxon>Magnoliopsida</taxon>
        <taxon>eudicotyledons</taxon>
        <taxon>Gunneridae</taxon>
        <taxon>Pentapetalae</taxon>
        <taxon>asterids</taxon>
        <taxon>campanulids</taxon>
        <taxon>Asterales</taxon>
        <taxon>Asteraceae</taxon>
        <taxon>Cichorioideae</taxon>
        <taxon>Cichorieae</taxon>
        <taxon>Lactucinae</taxon>
        <taxon>Lactuca</taxon>
    </lineage>
</organism>
<accession>A0AA36E9Z5</accession>
<keyword evidence="2" id="KW-1185">Reference proteome</keyword>
<name>A0AA36E9Z5_LACSI</name>
<dbReference type="AlphaFoldDB" id="A0AA36E9Z5"/>
<dbReference type="EMBL" id="OX465081">
    <property type="protein sequence ID" value="CAI9288133.1"/>
    <property type="molecule type" value="Genomic_DNA"/>
</dbReference>
<evidence type="ECO:0000313" key="2">
    <source>
        <dbReference type="Proteomes" id="UP001177003"/>
    </source>
</evidence>
<reference evidence="1" key="1">
    <citation type="submission" date="2023-04" db="EMBL/GenBank/DDBJ databases">
        <authorList>
            <person name="Vijverberg K."/>
            <person name="Xiong W."/>
            <person name="Schranz E."/>
        </authorList>
    </citation>
    <scope>NUCLEOTIDE SEQUENCE</scope>
</reference>